<feature type="transmembrane region" description="Helical" evidence="5">
    <location>
        <begin position="20"/>
        <end position="38"/>
    </location>
</feature>
<name>A0A2Z4YA40_SUMC1</name>
<evidence type="ECO:0000256" key="4">
    <source>
        <dbReference type="PIRSR" id="PIRSR603782-2"/>
    </source>
</evidence>
<dbReference type="KEGG" id="schv:BRCON_2561"/>
<evidence type="ECO:0000256" key="5">
    <source>
        <dbReference type="SAM" id="Phobius"/>
    </source>
</evidence>
<dbReference type="Pfam" id="PF02630">
    <property type="entry name" value="SCO1-SenC"/>
    <property type="match status" value="1"/>
</dbReference>
<evidence type="ECO:0000256" key="3">
    <source>
        <dbReference type="PIRSR" id="PIRSR603782-1"/>
    </source>
</evidence>
<feature type="binding site" evidence="3">
    <location>
        <position position="90"/>
    </location>
    <ligand>
        <name>Cu cation</name>
        <dbReference type="ChEBI" id="CHEBI:23378"/>
    </ligand>
</feature>
<dbReference type="Gene3D" id="3.40.30.10">
    <property type="entry name" value="Glutaredoxin"/>
    <property type="match status" value="1"/>
</dbReference>
<dbReference type="EMBL" id="CP030759">
    <property type="protein sequence ID" value="AXA37303.1"/>
    <property type="molecule type" value="Genomic_DNA"/>
</dbReference>
<accession>A0A2Z4YA40</accession>
<evidence type="ECO:0000256" key="2">
    <source>
        <dbReference type="ARBA" id="ARBA00023008"/>
    </source>
</evidence>
<keyword evidence="3" id="KW-0479">Metal-binding</keyword>
<dbReference type="PROSITE" id="PS51352">
    <property type="entry name" value="THIOREDOXIN_2"/>
    <property type="match status" value="1"/>
</dbReference>
<feature type="disulfide bond" description="Redox-active" evidence="4">
    <location>
        <begin position="86"/>
        <end position="90"/>
    </location>
</feature>
<dbReference type="GO" id="GO:0046872">
    <property type="term" value="F:metal ion binding"/>
    <property type="evidence" value="ECO:0007669"/>
    <property type="project" value="UniProtKB-KW"/>
</dbReference>
<keyword evidence="4" id="KW-1015">Disulfide bond</keyword>
<evidence type="ECO:0000259" key="6">
    <source>
        <dbReference type="PROSITE" id="PS51352"/>
    </source>
</evidence>
<dbReference type="InterPro" id="IPR036249">
    <property type="entry name" value="Thioredoxin-like_sf"/>
</dbReference>
<protein>
    <submittedName>
        <fullName evidence="7">Cytochrome oxidase biogenesis protein Sco1/SenC/PrrC, putative copper metallochaperone</fullName>
    </submittedName>
</protein>
<feature type="binding site" evidence="3">
    <location>
        <position position="86"/>
    </location>
    <ligand>
        <name>Cu cation</name>
        <dbReference type="ChEBI" id="CHEBI:23378"/>
    </ligand>
</feature>
<keyword evidence="2 3" id="KW-0186">Copper</keyword>
<evidence type="ECO:0000313" key="8">
    <source>
        <dbReference type="Proteomes" id="UP000262583"/>
    </source>
</evidence>
<dbReference type="SUPFAM" id="SSF52833">
    <property type="entry name" value="Thioredoxin-like"/>
    <property type="match status" value="1"/>
</dbReference>
<keyword evidence="5" id="KW-0812">Transmembrane</keyword>
<dbReference type="PANTHER" id="PTHR12151:SF25">
    <property type="entry name" value="LINALOOL DEHYDRATASE_ISOMERASE DOMAIN-CONTAINING PROTEIN"/>
    <property type="match status" value="1"/>
</dbReference>
<keyword evidence="5" id="KW-0472">Membrane</keyword>
<comment type="similarity">
    <text evidence="1">Belongs to the SCO1/2 family.</text>
</comment>
<sequence>MSNETNSAVTPPRLPIANWLTWVAVAVALLGLGGLAVYQRVVRPAPQLEIYGEVPPFQFLNERGEPMTRDNFLGTLWVADFIFTRCGGQCPRMTASMVELQKWLNQERIEDVRLFSLSVDPEYDTTTTLQEYALRFNYDPWRWSFLTGDKPTIYRFIREGFKLGLEDAPPPGTAPENEPIIHSSRFVLVDRKGQIRGYFDGLDPEEMKKLREAIRILRREKN</sequence>
<dbReference type="PANTHER" id="PTHR12151">
    <property type="entry name" value="ELECTRON TRANSPORT PROTIN SCO1/SENC FAMILY MEMBER"/>
    <property type="match status" value="1"/>
</dbReference>
<reference evidence="7 8" key="1">
    <citation type="submission" date="2018-05" db="EMBL/GenBank/DDBJ databases">
        <title>A metagenomic window into the 2 km-deep terrestrial subsurface aquifer revealed taxonomically and functionally diverse microbial community comprising novel uncultured bacterial lineages.</title>
        <authorList>
            <person name="Kadnikov V.V."/>
            <person name="Mardanov A.V."/>
            <person name="Beletsky A.V."/>
            <person name="Banks D."/>
            <person name="Pimenov N.V."/>
            <person name="Frank Y.A."/>
            <person name="Karnachuk O.V."/>
            <person name="Ravin N.V."/>
        </authorList>
    </citation>
    <scope>NUCLEOTIDE SEQUENCE [LARGE SCALE GENOMIC DNA]</scope>
    <source>
        <strain evidence="7">BY</strain>
    </source>
</reference>
<organism evidence="7 8">
    <name type="scientific">Sumerlaea chitinivorans</name>
    <dbReference type="NCBI Taxonomy" id="2250252"/>
    <lineage>
        <taxon>Bacteria</taxon>
        <taxon>Candidatus Sumerlaeota</taxon>
        <taxon>Candidatus Sumerlaeia</taxon>
        <taxon>Candidatus Sumerlaeales</taxon>
        <taxon>Candidatus Sumerlaeaceae</taxon>
        <taxon>Candidatus Sumerlaea</taxon>
    </lineage>
</organism>
<evidence type="ECO:0000313" key="7">
    <source>
        <dbReference type="EMBL" id="AXA37303.1"/>
    </source>
</evidence>
<dbReference type="AlphaFoldDB" id="A0A2Z4YA40"/>
<dbReference type="InterPro" id="IPR013766">
    <property type="entry name" value="Thioredoxin_domain"/>
</dbReference>
<dbReference type="CDD" id="cd02968">
    <property type="entry name" value="SCO"/>
    <property type="match status" value="1"/>
</dbReference>
<feature type="binding site" evidence="3">
    <location>
        <position position="182"/>
    </location>
    <ligand>
        <name>Cu cation</name>
        <dbReference type="ChEBI" id="CHEBI:23378"/>
    </ligand>
</feature>
<evidence type="ECO:0000256" key="1">
    <source>
        <dbReference type="ARBA" id="ARBA00010996"/>
    </source>
</evidence>
<proteinExistence type="inferred from homology"/>
<gene>
    <name evidence="7" type="ORF">BRCON_2561</name>
</gene>
<dbReference type="InterPro" id="IPR003782">
    <property type="entry name" value="SCO1/SenC"/>
</dbReference>
<keyword evidence="5" id="KW-1133">Transmembrane helix</keyword>
<dbReference type="Proteomes" id="UP000262583">
    <property type="component" value="Chromosome"/>
</dbReference>
<feature type="domain" description="Thioredoxin" evidence="6">
    <location>
        <begin position="48"/>
        <end position="219"/>
    </location>
</feature>